<comment type="caution">
    <text evidence="3">The sequence shown here is derived from an EMBL/GenBank/DDBJ whole genome shotgun (WGS) entry which is preliminary data.</text>
</comment>
<feature type="signal peptide" evidence="1">
    <location>
        <begin position="1"/>
        <end position="29"/>
    </location>
</feature>
<keyword evidence="4" id="KW-1185">Reference proteome</keyword>
<feature type="chain" id="PRO_5046270929" evidence="1">
    <location>
        <begin position="30"/>
        <end position="286"/>
    </location>
</feature>
<dbReference type="RefSeq" id="WP_263531001.1">
    <property type="nucleotide sequence ID" value="NZ_JAOVZB010000005.1"/>
</dbReference>
<dbReference type="SUPFAM" id="SSF51556">
    <property type="entry name" value="Metallo-dependent hydrolases"/>
    <property type="match status" value="1"/>
</dbReference>
<gene>
    <name evidence="3" type="ORF">OFY17_12150</name>
</gene>
<dbReference type="Proteomes" id="UP001209713">
    <property type="component" value="Unassembled WGS sequence"/>
</dbReference>
<dbReference type="Gene3D" id="3.20.20.140">
    <property type="entry name" value="Metal-dependent hydrolases"/>
    <property type="match status" value="1"/>
</dbReference>
<dbReference type="InterPro" id="IPR006680">
    <property type="entry name" value="Amidohydro-rel"/>
</dbReference>
<protein>
    <submittedName>
        <fullName evidence="3">Amidohydrolase family protein</fullName>
    </submittedName>
</protein>
<keyword evidence="1" id="KW-0732">Signal</keyword>
<dbReference type="EMBL" id="JAOVZB010000005">
    <property type="protein sequence ID" value="MCV2403624.1"/>
    <property type="molecule type" value="Genomic_DNA"/>
</dbReference>
<evidence type="ECO:0000259" key="2">
    <source>
        <dbReference type="Pfam" id="PF04909"/>
    </source>
</evidence>
<feature type="domain" description="Amidohydrolase-related" evidence="2">
    <location>
        <begin position="113"/>
        <end position="278"/>
    </location>
</feature>
<evidence type="ECO:0000313" key="4">
    <source>
        <dbReference type="Proteomes" id="UP001209713"/>
    </source>
</evidence>
<evidence type="ECO:0000313" key="3">
    <source>
        <dbReference type="EMBL" id="MCV2403624.1"/>
    </source>
</evidence>
<organism evidence="3 4">
    <name type="scientific">Marinomonas sargassi</name>
    <dbReference type="NCBI Taxonomy" id="2984494"/>
    <lineage>
        <taxon>Bacteria</taxon>
        <taxon>Pseudomonadati</taxon>
        <taxon>Pseudomonadota</taxon>
        <taxon>Gammaproteobacteria</taxon>
        <taxon>Oceanospirillales</taxon>
        <taxon>Oceanospirillaceae</taxon>
        <taxon>Marinomonas</taxon>
    </lineage>
</organism>
<sequence length="286" mass="32288">MKSINKTLKSVSLLGTLLFSGSFLQSVHAEALPSAGLMPLIDTHIHYSHDAVYSTPPKKAIEILREAGLQKAFVSSSSDKGTQLLYAEAPDLIVPVLRPYRKRGETSTWLHDETVPAMLEELLANNTYAGIGEFHVYGKDANLPVIRRTVELASEYGIFLHLHGDSDAVEYVFEQDKDARILWAHSGFDNPEDVAVMLEKYPNLTADLAFRTSHAYRGKVDEDWRKLFLAYPDRIMIGTDTYTPERWYYVVDHAEWSRTWLADLPTDVAEQIGYKNAQNLAAWALK</sequence>
<proteinExistence type="predicted"/>
<reference evidence="3 4" key="1">
    <citation type="submission" date="2022-10" db="EMBL/GenBank/DDBJ databases">
        <title>Marinomonas transparenta sp. nov. and Marinomonas sargassi sp. nov., isolated from marine alga (Sargassum natans (L.) Gaillon).</title>
        <authorList>
            <person name="Wang Y."/>
        </authorList>
    </citation>
    <scope>NUCLEOTIDE SEQUENCE [LARGE SCALE GENOMIC DNA]</scope>
    <source>
        <strain evidence="3 4">C2222</strain>
    </source>
</reference>
<dbReference type="InterPro" id="IPR032466">
    <property type="entry name" value="Metal_Hydrolase"/>
</dbReference>
<accession>A0ABT2YUR2</accession>
<evidence type="ECO:0000256" key="1">
    <source>
        <dbReference type="SAM" id="SignalP"/>
    </source>
</evidence>
<name>A0ABT2YUR2_9GAMM</name>
<dbReference type="Pfam" id="PF04909">
    <property type="entry name" value="Amidohydro_2"/>
    <property type="match status" value="1"/>
</dbReference>